<proteinExistence type="predicted"/>
<sequence length="38" mass="4082">MHPEYPQVDAPRPLSPRDEPANTSPDRPANATPTSPAT</sequence>
<dbReference type="AlphaFoldDB" id="A0A7W9LA59"/>
<keyword evidence="3" id="KW-1185">Reference proteome</keyword>
<feature type="compositionally biased region" description="Polar residues" evidence="1">
    <location>
        <begin position="21"/>
        <end position="38"/>
    </location>
</feature>
<reference evidence="2 3" key="1">
    <citation type="submission" date="2020-08" db="EMBL/GenBank/DDBJ databases">
        <title>Sequencing the genomes of 1000 actinobacteria strains.</title>
        <authorList>
            <person name="Klenk H.-P."/>
        </authorList>
    </citation>
    <scope>NUCLEOTIDE SEQUENCE [LARGE SCALE GENOMIC DNA]</scope>
    <source>
        <strain evidence="2 3">DSM 45507</strain>
    </source>
</reference>
<name>A0A7W9LA59_9ACTN</name>
<comment type="caution">
    <text evidence="2">The sequence shown here is derived from an EMBL/GenBank/DDBJ whole genome shotgun (WGS) entry which is preliminary data.</text>
</comment>
<evidence type="ECO:0000313" key="2">
    <source>
        <dbReference type="EMBL" id="MBB5776158.1"/>
    </source>
</evidence>
<dbReference type="Proteomes" id="UP000579153">
    <property type="component" value="Unassembled WGS sequence"/>
</dbReference>
<feature type="region of interest" description="Disordered" evidence="1">
    <location>
        <begin position="1"/>
        <end position="38"/>
    </location>
</feature>
<evidence type="ECO:0000256" key="1">
    <source>
        <dbReference type="SAM" id="MobiDB-lite"/>
    </source>
</evidence>
<organism evidence="2 3">
    <name type="scientific">Nonomuraea jabiensis</name>
    <dbReference type="NCBI Taxonomy" id="882448"/>
    <lineage>
        <taxon>Bacteria</taxon>
        <taxon>Bacillati</taxon>
        <taxon>Actinomycetota</taxon>
        <taxon>Actinomycetes</taxon>
        <taxon>Streptosporangiales</taxon>
        <taxon>Streptosporangiaceae</taxon>
        <taxon>Nonomuraea</taxon>
    </lineage>
</organism>
<protein>
    <submittedName>
        <fullName evidence="2">Uncharacterized protein</fullName>
    </submittedName>
</protein>
<dbReference type="EMBL" id="JACHMB010000001">
    <property type="protein sequence ID" value="MBB5776158.1"/>
    <property type="molecule type" value="Genomic_DNA"/>
</dbReference>
<accession>A0A7W9LA59</accession>
<gene>
    <name evidence="2" type="ORF">HD596_002914</name>
</gene>
<evidence type="ECO:0000313" key="3">
    <source>
        <dbReference type="Proteomes" id="UP000579153"/>
    </source>
</evidence>